<dbReference type="eggNOG" id="ENOG502S1BP">
    <property type="taxonomic scope" value="Eukaryota"/>
</dbReference>
<dbReference type="AlphaFoldDB" id="H3GTJ5"/>
<dbReference type="Proteomes" id="UP000005238">
    <property type="component" value="Unassembled WGS sequence"/>
</dbReference>
<name>H3GTJ5_PHYRM</name>
<dbReference type="VEuPathDB" id="FungiDB:KRP23_2176"/>
<reference evidence="2" key="2">
    <citation type="submission" date="2015-06" db="UniProtKB">
        <authorList>
            <consortium name="EnsemblProtists"/>
        </authorList>
    </citation>
    <scope>IDENTIFICATION</scope>
    <source>
        <strain evidence="2">Pr102</strain>
    </source>
</reference>
<feature type="region of interest" description="Disordered" evidence="1">
    <location>
        <begin position="92"/>
        <end position="112"/>
    </location>
</feature>
<proteinExistence type="predicted"/>
<keyword evidence="3" id="KW-1185">Reference proteome</keyword>
<sequence length="214" mass="23703">MGAKQSRVVTGEAAAELRPEGEHEGETVASIRLTPALVNQINGTHDASTKAKQQTAGISAQQQAVIKEQMQMAYAKGADDYRKKMELKQNQQKLAAPSLAQQAQLAKEQEERENERVEQLVAEINKKKYRAPLRDVQCSPEREACLQCYRDKKSDVLKCKEVADAFVRNSLERTEMSSEALADSTILDGDDRRILLGSVYAGVLMSLIKVQVLA</sequence>
<protein>
    <submittedName>
        <fullName evidence="2">Uncharacterized protein</fullName>
    </submittedName>
</protein>
<evidence type="ECO:0000256" key="1">
    <source>
        <dbReference type="SAM" id="MobiDB-lite"/>
    </source>
</evidence>
<organism evidence="2 3">
    <name type="scientific">Phytophthora ramorum</name>
    <name type="common">Sudden oak death agent</name>
    <dbReference type="NCBI Taxonomy" id="164328"/>
    <lineage>
        <taxon>Eukaryota</taxon>
        <taxon>Sar</taxon>
        <taxon>Stramenopiles</taxon>
        <taxon>Oomycota</taxon>
        <taxon>Peronosporomycetes</taxon>
        <taxon>Peronosporales</taxon>
        <taxon>Peronosporaceae</taxon>
        <taxon>Phytophthora</taxon>
    </lineage>
</organism>
<accession>H3GTJ5</accession>
<dbReference type="InParanoid" id="H3GTJ5"/>
<evidence type="ECO:0000313" key="2">
    <source>
        <dbReference type="EnsemblProtists" id="Phyra80467"/>
    </source>
</evidence>
<dbReference type="OMA" id="ADAFFRC"/>
<reference evidence="3" key="1">
    <citation type="journal article" date="2006" name="Science">
        <title>Phytophthora genome sequences uncover evolutionary origins and mechanisms of pathogenesis.</title>
        <authorList>
            <person name="Tyler B.M."/>
            <person name="Tripathy S."/>
            <person name="Zhang X."/>
            <person name="Dehal P."/>
            <person name="Jiang R.H."/>
            <person name="Aerts A."/>
            <person name="Arredondo F.D."/>
            <person name="Baxter L."/>
            <person name="Bensasson D."/>
            <person name="Beynon J.L."/>
            <person name="Chapman J."/>
            <person name="Damasceno C.M."/>
            <person name="Dorrance A.E."/>
            <person name="Dou D."/>
            <person name="Dickerman A.W."/>
            <person name="Dubchak I.L."/>
            <person name="Garbelotto M."/>
            <person name="Gijzen M."/>
            <person name="Gordon S.G."/>
            <person name="Govers F."/>
            <person name="Grunwald N.J."/>
            <person name="Huang W."/>
            <person name="Ivors K.L."/>
            <person name="Jones R.W."/>
            <person name="Kamoun S."/>
            <person name="Krampis K."/>
            <person name="Lamour K.H."/>
            <person name="Lee M.K."/>
            <person name="McDonald W.H."/>
            <person name="Medina M."/>
            <person name="Meijer H.J."/>
            <person name="Nordberg E.K."/>
            <person name="Maclean D.J."/>
            <person name="Ospina-Giraldo M.D."/>
            <person name="Morris P.F."/>
            <person name="Phuntumart V."/>
            <person name="Putnam N.H."/>
            <person name="Rash S."/>
            <person name="Rose J.K."/>
            <person name="Sakihama Y."/>
            <person name="Salamov A.A."/>
            <person name="Savidor A."/>
            <person name="Scheuring C.F."/>
            <person name="Smith B.M."/>
            <person name="Sobral B.W."/>
            <person name="Terry A."/>
            <person name="Torto-Alalibo T.A."/>
            <person name="Win J."/>
            <person name="Xu Z."/>
            <person name="Zhang H."/>
            <person name="Grigoriev I.V."/>
            <person name="Rokhsar D.S."/>
            <person name="Boore J.L."/>
        </authorList>
    </citation>
    <scope>NUCLEOTIDE SEQUENCE [LARGE SCALE GENOMIC DNA]</scope>
    <source>
        <strain evidence="3">Pr102</strain>
    </source>
</reference>
<dbReference type="EnsemblProtists" id="Phyra80467">
    <property type="protein sequence ID" value="Phyra80467"/>
    <property type="gene ID" value="Phyra80467"/>
</dbReference>
<dbReference type="HOGENOM" id="CLU_127375_0_0_1"/>
<feature type="compositionally biased region" description="Low complexity" evidence="1">
    <location>
        <begin position="92"/>
        <end position="106"/>
    </location>
</feature>
<dbReference type="VEuPathDB" id="FungiDB:KRP22_7971"/>
<dbReference type="EMBL" id="DS566046">
    <property type="status" value="NOT_ANNOTATED_CDS"/>
    <property type="molecule type" value="Genomic_DNA"/>
</dbReference>
<feature type="region of interest" description="Disordered" evidence="1">
    <location>
        <begin position="1"/>
        <end position="26"/>
    </location>
</feature>
<feature type="compositionally biased region" description="Basic and acidic residues" evidence="1">
    <location>
        <begin position="15"/>
        <end position="26"/>
    </location>
</feature>
<evidence type="ECO:0000313" key="3">
    <source>
        <dbReference type="Proteomes" id="UP000005238"/>
    </source>
</evidence>